<evidence type="ECO:0000313" key="3">
    <source>
        <dbReference type="EMBL" id="OQE87092.1"/>
    </source>
</evidence>
<name>A0A1V6YIR0_PENNA</name>
<evidence type="ECO:0000256" key="1">
    <source>
        <dbReference type="SAM" id="MobiDB-lite"/>
    </source>
</evidence>
<keyword evidence="4" id="KW-1185">Reference proteome</keyword>
<evidence type="ECO:0000313" key="4">
    <source>
        <dbReference type="Proteomes" id="UP000191691"/>
    </source>
</evidence>
<protein>
    <submittedName>
        <fullName evidence="3">Uncharacterized protein</fullName>
    </submittedName>
</protein>
<keyword evidence="2" id="KW-0732">Signal</keyword>
<feature type="region of interest" description="Disordered" evidence="1">
    <location>
        <begin position="23"/>
        <end position="51"/>
    </location>
</feature>
<accession>A0A1V6YIR0</accession>
<sequence>MKSPFYILTVLLPLATELALATPVADPNSDSLEERNRGTDKGYKDHHGYDDHSKDGYQNVCEVKYPYPYYKYPCHSSPTNGTSLLGATFTSFCKYQNGDSGIWYSAPKGWVKEGDKPRRCGTRPVLIQTS</sequence>
<proteinExistence type="predicted"/>
<comment type="caution">
    <text evidence="3">The sequence shown here is derived from an EMBL/GenBank/DDBJ whole genome shotgun (WGS) entry which is preliminary data.</text>
</comment>
<feature type="signal peptide" evidence="2">
    <location>
        <begin position="1"/>
        <end position="21"/>
    </location>
</feature>
<gene>
    <name evidence="3" type="ORF">PENNAL_c0020G08326</name>
</gene>
<dbReference type="EMBL" id="MOOB01000020">
    <property type="protein sequence ID" value="OQE87092.1"/>
    <property type="molecule type" value="Genomic_DNA"/>
</dbReference>
<organism evidence="3 4">
    <name type="scientific">Penicillium nalgiovense</name>
    <dbReference type="NCBI Taxonomy" id="60175"/>
    <lineage>
        <taxon>Eukaryota</taxon>
        <taxon>Fungi</taxon>
        <taxon>Dikarya</taxon>
        <taxon>Ascomycota</taxon>
        <taxon>Pezizomycotina</taxon>
        <taxon>Eurotiomycetes</taxon>
        <taxon>Eurotiomycetidae</taxon>
        <taxon>Eurotiales</taxon>
        <taxon>Aspergillaceae</taxon>
        <taxon>Penicillium</taxon>
    </lineage>
</organism>
<dbReference type="AlphaFoldDB" id="A0A1V6YIR0"/>
<feature type="compositionally biased region" description="Basic and acidic residues" evidence="1">
    <location>
        <begin position="32"/>
        <end position="51"/>
    </location>
</feature>
<dbReference type="Proteomes" id="UP000191691">
    <property type="component" value="Unassembled WGS sequence"/>
</dbReference>
<feature type="chain" id="PRO_5012551334" evidence="2">
    <location>
        <begin position="22"/>
        <end position="130"/>
    </location>
</feature>
<dbReference type="OMA" id="YPYPYYK"/>
<reference evidence="4" key="1">
    <citation type="journal article" date="2017" name="Nat. Microbiol.">
        <title>Global analysis of biosynthetic gene clusters reveals vast potential of secondary metabolite production in Penicillium species.</title>
        <authorList>
            <person name="Nielsen J.C."/>
            <person name="Grijseels S."/>
            <person name="Prigent S."/>
            <person name="Ji B."/>
            <person name="Dainat J."/>
            <person name="Nielsen K.F."/>
            <person name="Frisvad J.C."/>
            <person name="Workman M."/>
            <person name="Nielsen J."/>
        </authorList>
    </citation>
    <scope>NUCLEOTIDE SEQUENCE [LARGE SCALE GENOMIC DNA]</scope>
    <source>
        <strain evidence="4">IBT 13039</strain>
    </source>
</reference>
<evidence type="ECO:0000256" key="2">
    <source>
        <dbReference type="SAM" id="SignalP"/>
    </source>
</evidence>